<gene>
    <name evidence="4" type="ORF">ACFP56_00280</name>
</gene>
<dbReference type="EMBL" id="JBHSTE010000001">
    <property type="protein sequence ID" value="MFC6331040.1"/>
    <property type="molecule type" value="Genomic_DNA"/>
</dbReference>
<sequence length="211" mass="23607">MGYDLLLDIIEYFGPLALFLVLCLGLIGLPIPNEAVALTGGALAESGMLDEALAYIMLSLGICSAMTFNYSLGRFTSSKFSRRFADKQKLGTFIDKSEQLINKYGVYAIPISVFFPFLRHATPYIMGVNRLKYARFALIGFPAAMVWTAVYFTLGHFVGDNMPEIISTINRYETVFYIILAVAVLAAGLILYRKLRAKRIDKQSINHHHDM</sequence>
<feature type="domain" description="VTT" evidence="3">
    <location>
        <begin position="31"/>
        <end position="156"/>
    </location>
</feature>
<protein>
    <submittedName>
        <fullName evidence="4">DedA family protein</fullName>
    </submittedName>
</protein>
<comment type="similarity">
    <text evidence="1">Belongs to the DedA family.</text>
</comment>
<keyword evidence="2" id="KW-0812">Transmembrane</keyword>
<organism evidence="4 5">
    <name type="scientific">Paenibacillus septentrionalis</name>
    <dbReference type="NCBI Taxonomy" id="429342"/>
    <lineage>
        <taxon>Bacteria</taxon>
        <taxon>Bacillati</taxon>
        <taxon>Bacillota</taxon>
        <taxon>Bacilli</taxon>
        <taxon>Bacillales</taxon>
        <taxon>Paenibacillaceae</taxon>
        <taxon>Paenibacillus</taxon>
    </lineage>
</organism>
<keyword evidence="5" id="KW-1185">Reference proteome</keyword>
<proteinExistence type="inferred from homology"/>
<name>A0ABW1V1B1_9BACL</name>
<dbReference type="InterPro" id="IPR032816">
    <property type="entry name" value="VTT_dom"/>
</dbReference>
<dbReference type="PANTHER" id="PTHR42709">
    <property type="entry name" value="ALKALINE PHOSPHATASE LIKE PROTEIN"/>
    <property type="match status" value="1"/>
</dbReference>
<dbReference type="RefSeq" id="WP_379229842.1">
    <property type="nucleotide sequence ID" value="NZ_JBHSTE010000001.1"/>
</dbReference>
<feature type="transmembrane region" description="Helical" evidence="2">
    <location>
        <begin position="133"/>
        <end position="154"/>
    </location>
</feature>
<dbReference type="InterPro" id="IPR051311">
    <property type="entry name" value="DedA_domain"/>
</dbReference>
<feature type="transmembrane region" description="Helical" evidence="2">
    <location>
        <begin position="174"/>
        <end position="192"/>
    </location>
</feature>
<comment type="caution">
    <text evidence="4">The sequence shown here is derived from an EMBL/GenBank/DDBJ whole genome shotgun (WGS) entry which is preliminary data.</text>
</comment>
<evidence type="ECO:0000256" key="2">
    <source>
        <dbReference type="SAM" id="Phobius"/>
    </source>
</evidence>
<dbReference type="Pfam" id="PF09335">
    <property type="entry name" value="VTT_dom"/>
    <property type="match status" value="1"/>
</dbReference>
<evidence type="ECO:0000259" key="3">
    <source>
        <dbReference type="Pfam" id="PF09335"/>
    </source>
</evidence>
<accession>A0ABW1V1B1</accession>
<dbReference type="PANTHER" id="PTHR42709:SF9">
    <property type="entry name" value="ALKALINE PHOSPHATASE LIKE PROTEIN"/>
    <property type="match status" value="1"/>
</dbReference>
<keyword evidence="2" id="KW-1133">Transmembrane helix</keyword>
<evidence type="ECO:0000256" key="1">
    <source>
        <dbReference type="ARBA" id="ARBA00010792"/>
    </source>
</evidence>
<reference evidence="5" key="1">
    <citation type="journal article" date="2019" name="Int. J. Syst. Evol. Microbiol.">
        <title>The Global Catalogue of Microorganisms (GCM) 10K type strain sequencing project: providing services to taxonomists for standard genome sequencing and annotation.</title>
        <authorList>
            <consortium name="The Broad Institute Genomics Platform"/>
            <consortium name="The Broad Institute Genome Sequencing Center for Infectious Disease"/>
            <person name="Wu L."/>
            <person name="Ma J."/>
        </authorList>
    </citation>
    <scope>NUCLEOTIDE SEQUENCE [LARGE SCALE GENOMIC DNA]</scope>
    <source>
        <strain evidence="5">PCU 280</strain>
    </source>
</reference>
<evidence type="ECO:0000313" key="5">
    <source>
        <dbReference type="Proteomes" id="UP001596233"/>
    </source>
</evidence>
<evidence type="ECO:0000313" key="4">
    <source>
        <dbReference type="EMBL" id="MFC6331040.1"/>
    </source>
</evidence>
<feature type="transmembrane region" description="Helical" evidence="2">
    <location>
        <begin position="52"/>
        <end position="72"/>
    </location>
</feature>
<feature type="transmembrane region" description="Helical" evidence="2">
    <location>
        <begin position="12"/>
        <end position="32"/>
    </location>
</feature>
<keyword evidence="2" id="KW-0472">Membrane</keyword>
<dbReference type="Proteomes" id="UP001596233">
    <property type="component" value="Unassembled WGS sequence"/>
</dbReference>